<feature type="domain" description="Methyltransferase type 11" evidence="1">
    <location>
        <begin position="188"/>
        <end position="241"/>
    </location>
</feature>
<protein>
    <submittedName>
        <fullName evidence="2">Methyltransferase domain-containing protein</fullName>
    </submittedName>
</protein>
<dbReference type="InterPro" id="IPR013216">
    <property type="entry name" value="Methyltransf_11"/>
</dbReference>
<dbReference type="EMBL" id="LT670844">
    <property type="protein sequence ID" value="SHL50330.1"/>
    <property type="molecule type" value="Genomic_DNA"/>
</dbReference>
<dbReference type="Pfam" id="PF08241">
    <property type="entry name" value="Methyltransf_11"/>
    <property type="match status" value="1"/>
</dbReference>
<evidence type="ECO:0000259" key="1">
    <source>
        <dbReference type="Pfam" id="PF08241"/>
    </source>
</evidence>
<dbReference type="GO" id="GO:0008757">
    <property type="term" value="F:S-adenosylmethionine-dependent methyltransferase activity"/>
    <property type="evidence" value="ECO:0007669"/>
    <property type="project" value="InterPro"/>
</dbReference>
<evidence type="ECO:0000313" key="3">
    <source>
        <dbReference type="Proteomes" id="UP000189935"/>
    </source>
</evidence>
<dbReference type="SUPFAM" id="SSF53335">
    <property type="entry name" value="S-adenosyl-L-methionine-dependent methyltransferases"/>
    <property type="match status" value="1"/>
</dbReference>
<reference evidence="2 3" key="1">
    <citation type="submission" date="2016-11" db="EMBL/GenBank/DDBJ databases">
        <authorList>
            <person name="Jaros S."/>
            <person name="Januszkiewicz K."/>
            <person name="Wedrychowicz H."/>
        </authorList>
    </citation>
    <scope>NUCLEOTIDE SEQUENCE [LARGE SCALE GENOMIC DNA]</scope>
    <source>
        <strain evidence="2 3">GAS499</strain>
    </source>
</reference>
<keyword evidence="2" id="KW-0808">Transferase</keyword>
<accession>A0A1M7B5R7</accession>
<dbReference type="InterPro" id="IPR029063">
    <property type="entry name" value="SAM-dependent_MTases_sf"/>
</dbReference>
<proteinExistence type="predicted"/>
<dbReference type="RefSeq" id="WP_154071522.1">
    <property type="nucleotide sequence ID" value="NZ_LT670844.1"/>
</dbReference>
<keyword evidence="2" id="KW-0489">Methyltransferase</keyword>
<dbReference type="Proteomes" id="UP000189935">
    <property type="component" value="Chromosome I"/>
</dbReference>
<dbReference type="OrthoDB" id="9797252at2"/>
<name>A0A1M7B5R7_9BRAD</name>
<dbReference type="AlphaFoldDB" id="A0A1M7B5R7"/>
<sequence length="343" mass="37138">MNISGLICPVTKRPLTTLAADHLTTADGSISYPVKDKIPILLGPEAVTEQLPWPRNVRSPQYDEAYSEMEFYNKAGYAHAKEIRDQGTLDNSDSAGLRHLGSIGKLSEAERGPFPESSTWFSETIDIAAERDCYGHIGPVKGKRVIQIGGKGIVAVLLLMAGASEAMLLTPMHGEACVAMELAALFGFKDRLRCLVGIAEEIPIEDRHVDVCYVGGCVHHMRTEVAFLEMARILTPGGKFAAIEPWRAPGYTLGTKIFGKREPNAFCSPLDKARVSPIYKAFADARYVQHGSLTRYPAIVAQKAGLVLSVPQAAWVADVDDAICNCIPFARKLGSGVALLATK</sequence>
<evidence type="ECO:0000313" key="2">
    <source>
        <dbReference type="EMBL" id="SHL50330.1"/>
    </source>
</evidence>
<dbReference type="GO" id="GO:0032259">
    <property type="term" value="P:methylation"/>
    <property type="evidence" value="ECO:0007669"/>
    <property type="project" value="UniProtKB-KW"/>
</dbReference>
<dbReference type="SUPFAM" id="SSF158997">
    <property type="entry name" value="Trm112p-like"/>
    <property type="match status" value="1"/>
</dbReference>
<organism evidence="2 3">
    <name type="scientific">Bradyrhizobium lablabi</name>
    <dbReference type="NCBI Taxonomy" id="722472"/>
    <lineage>
        <taxon>Bacteria</taxon>
        <taxon>Pseudomonadati</taxon>
        <taxon>Pseudomonadota</taxon>
        <taxon>Alphaproteobacteria</taxon>
        <taxon>Hyphomicrobiales</taxon>
        <taxon>Nitrobacteraceae</taxon>
        <taxon>Bradyrhizobium</taxon>
    </lineage>
</organism>
<dbReference type="Gene3D" id="3.40.50.150">
    <property type="entry name" value="Vaccinia Virus protein VP39"/>
    <property type="match status" value="1"/>
</dbReference>
<dbReference type="Gene3D" id="2.20.25.10">
    <property type="match status" value="1"/>
</dbReference>
<gene>
    <name evidence="2" type="ORF">SAMN05444159_6056</name>
</gene>